<dbReference type="EMBL" id="SRLO01000298">
    <property type="protein sequence ID" value="TNN62245.1"/>
    <property type="molecule type" value="Genomic_DNA"/>
</dbReference>
<gene>
    <name evidence="1" type="ORF">EYF80_027509</name>
</gene>
<accession>A0A4Z2HAF0</accession>
<dbReference type="OrthoDB" id="8016097at2759"/>
<evidence type="ECO:0000313" key="2">
    <source>
        <dbReference type="Proteomes" id="UP000314294"/>
    </source>
</evidence>
<protein>
    <submittedName>
        <fullName evidence="1">Uncharacterized protein</fullName>
    </submittedName>
</protein>
<proteinExistence type="predicted"/>
<dbReference type="AlphaFoldDB" id="A0A4Z2HAF0"/>
<name>A0A4Z2HAF0_9TELE</name>
<evidence type="ECO:0000313" key="1">
    <source>
        <dbReference type="EMBL" id="TNN62245.1"/>
    </source>
</evidence>
<comment type="caution">
    <text evidence="1">The sequence shown here is derived from an EMBL/GenBank/DDBJ whole genome shotgun (WGS) entry which is preliminary data.</text>
</comment>
<dbReference type="Proteomes" id="UP000314294">
    <property type="component" value="Unassembled WGS sequence"/>
</dbReference>
<keyword evidence="2" id="KW-1185">Reference proteome</keyword>
<organism evidence="1 2">
    <name type="scientific">Liparis tanakae</name>
    <name type="common">Tanaka's snailfish</name>
    <dbReference type="NCBI Taxonomy" id="230148"/>
    <lineage>
        <taxon>Eukaryota</taxon>
        <taxon>Metazoa</taxon>
        <taxon>Chordata</taxon>
        <taxon>Craniata</taxon>
        <taxon>Vertebrata</taxon>
        <taxon>Euteleostomi</taxon>
        <taxon>Actinopterygii</taxon>
        <taxon>Neopterygii</taxon>
        <taxon>Teleostei</taxon>
        <taxon>Neoteleostei</taxon>
        <taxon>Acanthomorphata</taxon>
        <taxon>Eupercaria</taxon>
        <taxon>Perciformes</taxon>
        <taxon>Cottioidei</taxon>
        <taxon>Cottales</taxon>
        <taxon>Liparidae</taxon>
        <taxon>Liparis</taxon>
    </lineage>
</organism>
<sequence length="113" mass="12519">MFPYRTLLLVANPWCVGGKPTGDGQRTVTLEPNVGPTGEKKHLEWMEPEQPEEQLAGWEQMLERVAAMRRDQAEAIRQVLEALQDLAGRQTYALGLLGLVTASCDLSALPSWS</sequence>
<reference evidence="1 2" key="1">
    <citation type="submission" date="2019-03" db="EMBL/GenBank/DDBJ databases">
        <title>First draft genome of Liparis tanakae, snailfish: a comprehensive survey of snailfish specific genes.</title>
        <authorList>
            <person name="Kim W."/>
            <person name="Song I."/>
            <person name="Jeong J.-H."/>
            <person name="Kim D."/>
            <person name="Kim S."/>
            <person name="Ryu S."/>
            <person name="Song J.Y."/>
            <person name="Lee S.K."/>
        </authorList>
    </citation>
    <scope>NUCLEOTIDE SEQUENCE [LARGE SCALE GENOMIC DNA]</scope>
    <source>
        <tissue evidence="1">Muscle</tissue>
    </source>
</reference>